<dbReference type="SUPFAM" id="SSF51735">
    <property type="entry name" value="NAD(P)-binding Rossmann-fold domains"/>
    <property type="match status" value="1"/>
</dbReference>
<feature type="domain" description="Pyrroline-5-carboxylate reductase catalytic N-terminal" evidence="2">
    <location>
        <begin position="2"/>
        <end position="91"/>
    </location>
</feature>
<gene>
    <name evidence="3" type="ORF">IRI77_10320</name>
</gene>
<proteinExistence type="predicted"/>
<dbReference type="AlphaFoldDB" id="A0A7S7SMD3"/>
<evidence type="ECO:0000256" key="1">
    <source>
        <dbReference type="ARBA" id="ARBA00023002"/>
    </source>
</evidence>
<evidence type="ECO:0000313" key="3">
    <source>
        <dbReference type="EMBL" id="QOY90324.1"/>
    </source>
</evidence>
<sequence length="202" mass="21074">MKIGFIGAGVVARTLAKHVLPFGHKVLLSNSRGPESLASLVTELGSGATAGMPQQAADQDIVVLATNWPRVQSALFSLPDWKGRVLVDATNRVAGYSPLVLGDISGRTSSEIVADLAPGAKVVKAFNSVPMSWISDFSSTKPSTVLFISGDHPDAKKPVSDLIEQAGFSCIDLGSLAIGGRLQQLGGPLAGVRLTLSERFVP</sequence>
<dbReference type="Gene3D" id="3.40.50.720">
    <property type="entry name" value="NAD(P)-binding Rossmann-like Domain"/>
    <property type="match status" value="1"/>
</dbReference>
<accession>A0A7S7SMD3</accession>
<keyword evidence="4" id="KW-1185">Reference proteome</keyword>
<protein>
    <submittedName>
        <fullName evidence="3">NAD(P)-binding domain-containing protein</fullName>
    </submittedName>
</protein>
<dbReference type="Pfam" id="PF03807">
    <property type="entry name" value="F420_oxidored"/>
    <property type="match status" value="1"/>
</dbReference>
<dbReference type="Proteomes" id="UP000593892">
    <property type="component" value="Chromosome"/>
</dbReference>
<dbReference type="RefSeq" id="WP_194451989.1">
    <property type="nucleotide sequence ID" value="NZ_CP063849.1"/>
</dbReference>
<evidence type="ECO:0000259" key="2">
    <source>
        <dbReference type="Pfam" id="PF03807"/>
    </source>
</evidence>
<dbReference type="InterPro" id="IPR036291">
    <property type="entry name" value="NAD(P)-bd_dom_sf"/>
</dbReference>
<dbReference type="GO" id="GO:0016491">
    <property type="term" value="F:oxidoreductase activity"/>
    <property type="evidence" value="ECO:0007669"/>
    <property type="project" value="UniProtKB-KW"/>
</dbReference>
<organism evidence="3 4">
    <name type="scientific">Paludibaculum fermentans</name>
    <dbReference type="NCBI Taxonomy" id="1473598"/>
    <lineage>
        <taxon>Bacteria</taxon>
        <taxon>Pseudomonadati</taxon>
        <taxon>Acidobacteriota</taxon>
        <taxon>Terriglobia</taxon>
        <taxon>Bryobacterales</taxon>
        <taxon>Bryobacteraceae</taxon>
        <taxon>Paludibaculum</taxon>
    </lineage>
</organism>
<reference evidence="3 4" key="1">
    <citation type="submission" date="2020-10" db="EMBL/GenBank/DDBJ databases">
        <title>Complete genome sequence of Paludibaculum fermentans P105T, a facultatively anaerobic acidobacterium capable of dissimilatory Fe(III) reduction.</title>
        <authorList>
            <person name="Dedysh S.N."/>
            <person name="Beletsky A.V."/>
            <person name="Kulichevskaya I.S."/>
            <person name="Mardanov A.V."/>
            <person name="Ravin N.V."/>
        </authorList>
    </citation>
    <scope>NUCLEOTIDE SEQUENCE [LARGE SCALE GENOMIC DNA]</scope>
    <source>
        <strain evidence="3 4">P105</strain>
    </source>
</reference>
<name>A0A7S7SMD3_PALFE</name>
<keyword evidence="1" id="KW-0560">Oxidoreductase</keyword>
<dbReference type="InterPro" id="IPR051267">
    <property type="entry name" value="STEAP_metalloreductase"/>
</dbReference>
<dbReference type="KEGG" id="pfer:IRI77_10320"/>
<evidence type="ECO:0000313" key="4">
    <source>
        <dbReference type="Proteomes" id="UP000593892"/>
    </source>
</evidence>
<dbReference type="PANTHER" id="PTHR14239">
    <property type="entry name" value="DUDULIN-RELATED"/>
    <property type="match status" value="1"/>
</dbReference>
<dbReference type="InterPro" id="IPR028939">
    <property type="entry name" value="P5C_Rdtase_cat_N"/>
</dbReference>
<dbReference type="PANTHER" id="PTHR14239:SF10">
    <property type="entry name" value="REDUCTASE"/>
    <property type="match status" value="1"/>
</dbReference>
<dbReference type="EMBL" id="CP063849">
    <property type="protein sequence ID" value="QOY90324.1"/>
    <property type="molecule type" value="Genomic_DNA"/>
</dbReference>